<dbReference type="EMBL" id="DF820465">
    <property type="protein sequence ID" value="GAK56718.1"/>
    <property type="molecule type" value="Genomic_DNA"/>
</dbReference>
<sequence length="301" mass="33506">METTHQHSFFNDYCIGLSISESPDLPALGLNEIHLQDAMVEFARYLLASGSSLAYGGDLRAGGFTETLFKLVQANNQQGLPPYKRVITFLAWPIHLNLPIRQKAELKGVADFRPLDPPTDLQINPTEFLHPNSAENSYIWARCLTVMREKMSLETDARLLLGGRLTGYKGKYPGLIEEAFICLHDEKPLFLLGGFGGCAKAVIDAMHGAHPEPLTTAYQIAQNPGYEEFMAYYNAQVKEHPETGQEPIDYDALVAFFQQEGVAGLHNGLNLEENERLFATPHIPEMISLVLKGLSRLSENM</sequence>
<name>A0A081BWL3_VECG1</name>
<evidence type="ECO:0000313" key="1">
    <source>
        <dbReference type="EMBL" id="GAK56718.1"/>
    </source>
</evidence>
<dbReference type="STRING" id="1499967.U27_03681"/>
<organism evidence="1">
    <name type="scientific">Vecturithrix granuli</name>
    <dbReference type="NCBI Taxonomy" id="1499967"/>
    <lineage>
        <taxon>Bacteria</taxon>
        <taxon>Candidatus Moduliflexota</taxon>
        <taxon>Candidatus Vecturitrichia</taxon>
        <taxon>Candidatus Vecturitrichales</taxon>
        <taxon>Candidatus Vecturitrichaceae</taxon>
        <taxon>Candidatus Vecturithrix</taxon>
    </lineage>
</organism>
<gene>
    <name evidence="1" type="ORF">U27_03681</name>
</gene>
<accession>A0A081BWL3</accession>
<keyword evidence="2" id="KW-1185">Reference proteome</keyword>
<dbReference type="AlphaFoldDB" id="A0A081BWL3"/>
<reference evidence="1" key="1">
    <citation type="journal article" date="2015" name="PeerJ">
        <title>First genomic representation of candidate bacterial phylum KSB3 points to enhanced environmental sensing as a trigger of wastewater bulking.</title>
        <authorList>
            <person name="Sekiguchi Y."/>
            <person name="Ohashi A."/>
            <person name="Parks D.H."/>
            <person name="Yamauchi T."/>
            <person name="Tyson G.W."/>
            <person name="Hugenholtz P."/>
        </authorList>
    </citation>
    <scope>NUCLEOTIDE SEQUENCE [LARGE SCALE GENOMIC DNA]</scope>
</reference>
<dbReference type="HOGENOM" id="CLU_923359_0_0_0"/>
<protein>
    <submittedName>
        <fullName evidence="1">Uncharacterized protein</fullName>
    </submittedName>
</protein>
<dbReference type="InterPro" id="IPR041160">
    <property type="entry name" value="LD_cluster2"/>
</dbReference>
<evidence type="ECO:0000313" key="2">
    <source>
        <dbReference type="Proteomes" id="UP000030661"/>
    </source>
</evidence>
<dbReference type="Pfam" id="PF18163">
    <property type="entry name" value="LD_cluster2"/>
    <property type="match status" value="1"/>
</dbReference>
<dbReference type="eggNOG" id="ENOG5031UFT">
    <property type="taxonomic scope" value="Bacteria"/>
</dbReference>
<proteinExistence type="predicted"/>
<dbReference type="Proteomes" id="UP000030661">
    <property type="component" value="Unassembled WGS sequence"/>
</dbReference>